<organism evidence="3 4">
    <name type="scientific">Elsinoe australis</name>
    <dbReference type="NCBI Taxonomy" id="40998"/>
    <lineage>
        <taxon>Eukaryota</taxon>
        <taxon>Fungi</taxon>
        <taxon>Dikarya</taxon>
        <taxon>Ascomycota</taxon>
        <taxon>Pezizomycotina</taxon>
        <taxon>Dothideomycetes</taxon>
        <taxon>Dothideomycetidae</taxon>
        <taxon>Myriangiales</taxon>
        <taxon>Elsinoaceae</taxon>
        <taxon>Elsinoe</taxon>
    </lineage>
</organism>
<sequence>MPRNSPMFLEVPKALPHRRARSRSQPREPESPSRRTRSRSRGSPTRVVSHTPANLKSSSPTRGGRKRLSGGTGRRPLGSPPPIRSPPPRSSTPKKASVPQLQVQRVDLEPVHPREIFNDLNGDYYTLPPSPSPPPTPKIPLRERLIGAWKLESYIAYPTPSSPLQRAKYPMTKNVTGLIMYTPDGYMSAQMLIPGQQQFNKGPGDDSQWAEAGKRCFAYCGPYFISKDGPNGEEKLRHSFQFCSLPGWIGDVQVRTWRFEEDGDVLVLGSEEPTEVKGDFRIPVLKWRKCRDNSDGTPPPPVPQIKVSGPGEP</sequence>
<dbReference type="Proteomes" id="UP000243723">
    <property type="component" value="Unassembled WGS sequence"/>
</dbReference>
<evidence type="ECO:0000313" key="4">
    <source>
        <dbReference type="Proteomes" id="UP000243723"/>
    </source>
</evidence>
<feature type="compositionally biased region" description="Polar residues" evidence="1">
    <location>
        <begin position="51"/>
        <end position="61"/>
    </location>
</feature>
<comment type="caution">
    <text evidence="3">The sequence shown here is derived from an EMBL/GenBank/DDBJ whole genome shotgun (WGS) entry which is preliminary data.</text>
</comment>
<feature type="domain" description="Lipocalin-like" evidence="2">
    <location>
        <begin position="146"/>
        <end position="290"/>
    </location>
</feature>
<dbReference type="InterPro" id="IPR024311">
    <property type="entry name" value="Lipocalin-like"/>
</dbReference>
<name>A0A2P7ZE42_9PEZI</name>
<dbReference type="OrthoDB" id="3904217at2759"/>
<accession>A0A2P7ZE42</accession>
<evidence type="ECO:0000313" key="3">
    <source>
        <dbReference type="EMBL" id="PSK46497.1"/>
    </source>
</evidence>
<dbReference type="AlphaFoldDB" id="A0A2P7ZE42"/>
<feature type="region of interest" description="Disordered" evidence="1">
    <location>
        <begin position="1"/>
        <end position="110"/>
    </location>
</feature>
<feature type="compositionally biased region" description="Pro residues" evidence="1">
    <location>
        <begin position="78"/>
        <end position="90"/>
    </location>
</feature>
<proteinExistence type="predicted"/>
<feature type="region of interest" description="Disordered" evidence="1">
    <location>
        <begin position="290"/>
        <end position="313"/>
    </location>
</feature>
<dbReference type="EMBL" id="NHZQ01000236">
    <property type="protein sequence ID" value="PSK46497.1"/>
    <property type="molecule type" value="Genomic_DNA"/>
</dbReference>
<feature type="compositionally biased region" description="Basic residues" evidence="1">
    <location>
        <begin position="15"/>
        <end position="24"/>
    </location>
</feature>
<evidence type="ECO:0000256" key="1">
    <source>
        <dbReference type="SAM" id="MobiDB-lite"/>
    </source>
</evidence>
<reference evidence="3 4" key="1">
    <citation type="submission" date="2017-05" db="EMBL/GenBank/DDBJ databases">
        <title>Draft genome sequence of Elsinoe australis.</title>
        <authorList>
            <person name="Cheng Q."/>
        </authorList>
    </citation>
    <scope>NUCLEOTIDE SEQUENCE [LARGE SCALE GENOMIC DNA]</scope>
    <source>
        <strain evidence="3 4">NL1</strain>
    </source>
</reference>
<dbReference type="Pfam" id="PF13924">
    <property type="entry name" value="Lipocalin_5"/>
    <property type="match status" value="1"/>
</dbReference>
<gene>
    <name evidence="3" type="ORF">B9Z65_5465</name>
</gene>
<evidence type="ECO:0000259" key="2">
    <source>
        <dbReference type="Pfam" id="PF13924"/>
    </source>
</evidence>
<protein>
    <submittedName>
        <fullName evidence="3">Dynactin, isoform</fullName>
    </submittedName>
</protein>
<keyword evidence="4" id="KW-1185">Reference proteome</keyword>